<evidence type="ECO:0000313" key="1">
    <source>
        <dbReference type="EMBL" id="SVC85041.1"/>
    </source>
</evidence>
<organism evidence="1">
    <name type="scientific">marine metagenome</name>
    <dbReference type="NCBI Taxonomy" id="408172"/>
    <lineage>
        <taxon>unclassified sequences</taxon>
        <taxon>metagenomes</taxon>
        <taxon>ecological metagenomes</taxon>
    </lineage>
</organism>
<gene>
    <name evidence="1" type="ORF">METZ01_LOCUS337895</name>
</gene>
<sequence>MNPAVAPEQPYQDLSKAEQLALRADGVICV</sequence>
<dbReference type="EMBL" id="UINC01114616">
    <property type="protein sequence ID" value="SVC85041.1"/>
    <property type="molecule type" value="Genomic_DNA"/>
</dbReference>
<dbReference type="AlphaFoldDB" id="A0A382QL33"/>
<name>A0A382QL33_9ZZZZ</name>
<reference evidence="1" key="1">
    <citation type="submission" date="2018-05" db="EMBL/GenBank/DDBJ databases">
        <authorList>
            <person name="Lanie J.A."/>
            <person name="Ng W.-L."/>
            <person name="Kazmierczak K.M."/>
            <person name="Andrzejewski T.M."/>
            <person name="Davidsen T.M."/>
            <person name="Wayne K.J."/>
            <person name="Tettelin H."/>
            <person name="Glass J.I."/>
            <person name="Rusch D."/>
            <person name="Podicherti R."/>
            <person name="Tsui H.-C.T."/>
            <person name="Winkler M.E."/>
        </authorList>
    </citation>
    <scope>NUCLEOTIDE SEQUENCE</scope>
</reference>
<feature type="non-terminal residue" evidence="1">
    <location>
        <position position="30"/>
    </location>
</feature>
<protein>
    <submittedName>
        <fullName evidence="1">Uncharacterized protein</fullName>
    </submittedName>
</protein>
<proteinExistence type="predicted"/>
<accession>A0A382QL33</accession>